<feature type="transmembrane region" description="Helical" evidence="6">
    <location>
        <begin position="334"/>
        <end position="356"/>
    </location>
</feature>
<evidence type="ECO:0000313" key="8">
    <source>
        <dbReference type="EMBL" id="CUB04162.1"/>
    </source>
</evidence>
<keyword evidence="5 6" id="KW-0472">Membrane</keyword>
<dbReference type="PANTHER" id="PTHR43124:SF3">
    <property type="entry name" value="CHLORAMPHENICOL EFFLUX PUMP RV0191"/>
    <property type="match status" value="1"/>
</dbReference>
<dbReference type="EMBL" id="CYHG01000005">
    <property type="protein sequence ID" value="CUB04162.1"/>
    <property type="molecule type" value="Genomic_DNA"/>
</dbReference>
<sequence length="385" mass="41662">MNKTLSTLILMSMASPLALNMIIPLLPNLAQHFQVSHSLIQMSVSLYLIALAVGQLSVGVMINALGQSKTILIGLSLFLIGGMLIWQDLNIYILLVSRVLQGLGGAILISNARSLLVLTFGKEQSSHMMGYIVMAIALAQSIAPLLGSYLSTYFGWPSIGLLSAVQAFILILAFKKVIQGHIKPTTRLGLTETLIQYRELLQNTQFRTYTGANTLIACCFYIFVASAPYLIPDTSHSPELFGYWFICISASFLVGGFCSTRLNKIWSVNKTINAGNVMCVMGAILLLLTQLIFPASYAMLFLPMSLVTFGRGISQPSYQSAGVGALANQTTTAAGLMGFLQLSMGALISQLAPWLITFHSSLFAACILAFCAAAAIWHFCVYKTL</sequence>
<proteinExistence type="predicted"/>
<feature type="transmembrane region" description="Helical" evidence="6">
    <location>
        <begin position="44"/>
        <end position="65"/>
    </location>
</feature>
<evidence type="ECO:0000256" key="5">
    <source>
        <dbReference type="ARBA" id="ARBA00023136"/>
    </source>
</evidence>
<reference evidence="9" key="1">
    <citation type="submission" date="2015-08" db="EMBL/GenBank/DDBJ databases">
        <authorList>
            <person name="Varghese N."/>
        </authorList>
    </citation>
    <scope>NUCLEOTIDE SEQUENCE [LARGE SCALE GENOMIC DNA]</scope>
    <source>
        <strain evidence="9">JCM 18476</strain>
    </source>
</reference>
<dbReference type="Gene3D" id="1.20.1720.10">
    <property type="entry name" value="Multidrug resistance protein D"/>
    <property type="match status" value="1"/>
</dbReference>
<feature type="transmembrane region" description="Helical" evidence="6">
    <location>
        <begin position="128"/>
        <end position="147"/>
    </location>
</feature>
<evidence type="ECO:0000256" key="4">
    <source>
        <dbReference type="ARBA" id="ARBA00022989"/>
    </source>
</evidence>
<protein>
    <submittedName>
        <fullName evidence="8">Predicted arabinose efflux permease, MFS family</fullName>
    </submittedName>
</protein>
<name>A0A0K6ILH7_9GAMM</name>
<dbReference type="SUPFAM" id="SSF103473">
    <property type="entry name" value="MFS general substrate transporter"/>
    <property type="match status" value="1"/>
</dbReference>
<dbReference type="InterPro" id="IPR050189">
    <property type="entry name" value="MFS_Efflux_Transporters"/>
</dbReference>
<dbReference type="RefSeq" id="WP_055463109.1">
    <property type="nucleotide sequence ID" value="NZ_CYHG01000005.1"/>
</dbReference>
<dbReference type="InterPro" id="IPR036259">
    <property type="entry name" value="MFS_trans_sf"/>
</dbReference>
<evidence type="ECO:0000313" key="9">
    <source>
        <dbReference type="Proteomes" id="UP000182769"/>
    </source>
</evidence>
<dbReference type="PROSITE" id="PS50850">
    <property type="entry name" value="MFS"/>
    <property type="match status" value="1"/>
</dbReference>
<feature type="domain" description="Major facilitator superfamily (MFS) profile" evidence="7">
    <location>
        <begin position="4"/>
        <end position="385"/>
    </location>
</feature>
<dbReference type="InterPro" id="IPR020846">
    <property type="entry name" value="MFS_dom"/>
</dbReference>
<dbReference type="AlphaFoldDB" id="A0A0K6ILH7"/>
<feature type="transmembrane region" description="Helical" evidence="6">
    <location>
        <begin position="241"/>
        <end position="259"/>
    </location>
</feature>
<keyword evidence="4 6" id="KW-1133">Transmembrane helix</keyword>
<keyword evidence="3 6" id="KW-0812">Transmembrane</keyword>
<keyword evidence="2" id="KW-1003">Cell membrane</keyword>
<comment type="subcellular location">
    <subcellularLocation>
        <location evidence="1">Cell membrane</location>
        <topology evidence="1">Multi-pass membrane protein</topology>
    </subcellularLocation>
</comment>
<evidence type="ECO:0000256" key="3">
    <source>
        <dbReference type="ARBA" id="ARBA00022692"/>
    </source>
</evidence>
<organism evidence="8 9">
    <name type="scientific">Marinomonas fungiae</name>
    <dbReference type="NCBI Taxonomy" id="1137284"/>
    <lineage>
        <taxon>Bacteria</taxon>
        <taxon>Pseudomonadati</taxon>
        <taxon>Pseudomonadota</taxon>
        <taxon>Gammaproteobacteria</taxon>
        <taxon>Oceanospirillales</taxon>
        <taxon>Oceanospirillaceae</taxon>
        <taxon>Marinomonas</taxon>
    </lineage>
</organism>
<feature type="transmembrane region" description="Helical" evidence="6">
    <location>
        <begin position="72"/>
        <end position="93"/>
    </location>
</feature>
<accession>A0A0K6ILH7</accession>
<dbReference type="GO" id="GO:0005886">
    <property type="term" value="C:plasma membrane"/>
    <property type="evidence" value="ECO:0007669"/>
    <property type="project" value="UniProtKB-SubCell"/>
</dbReference>
<keyword evidence="9" id="KW-1185">Reference proteome</keyword>
<feature type="transmembrane region" description="Helical" evidence="6">
    <location>
        <begin position="208"/>
        <end position="229"/>
    </location>
</feature>
<dbReference type="Pfam" id="PF07690">
    <property type="entry name" value="MFS_1"/>
    <property type="match status" value="1"/>
</dbReference>
<evidence type="ECO:0000256" key="6">
    <source>
        <dbReference type="SAM" id="Phobius"/>
    </source>
</evidence>
<feature type="transmembrane region" description="Helical" evidence="6">
    <location>
        <begin position="99"/>
        <end position="121"/>
    </location>
</feature>
<gene>
    <name evidence="8" type="ORF">Ga0061065_105258</name>
</gene>
<dbReference type="Proteomes" id="UP000182769">
    <property type="component" value="Unassembled WGS sequence"/>
</dbReference>
<evidence type="ECO:0000256" key="2">
    <source>
        <dbReference type="ARBA" id="ARBA00022475"/>
    </source>
</evidence>
<dbReference type="STRING" id="1137284.GCA_001418205_02026"/>
<dbReference type="PANTHER" id="PTHR43124">
    <property type="entry name" value="PURINE EFFLUX PUMP PBUE"/>
    <property type="match status" value="1"/>
</dbReference>
<feature type="transmembrane region" description="Helical" evidence="6">
    <location>
        <begin position="295"/>
        <end position="313"/>
    </location>
</feature>
<feature type="transmembrane region" description="Helical" evidence="6">
    <location>
        <begin position="362"/>
        <end position="382"/>
    </location>
</feature>
<feature type="transmembrane region" description="Helical" evidence="6">
    <location>
        <begin position="153"/>
        <end position="174"/>
    </location>
</feature>
<dbReference type="OrthoDB" id="9814303at2"/>
<dbReference type="GO" id="GO:0022857">
    <property type="term" value="F:transmembrane transporter activity"/>
    <property type="evidence" value="ECO:0007669"/>
    <property type="project" value="InterPro"/>
</dbReference>
<evidence type="ECO:0000256" key="1">
    <source>
        <dbReference type="ARBA" id="ARBA00004651"/>
    </source>
</evidence>
<dbReference type="InterPro" id="IPR011701">
    <property type="entry name" value="MFS"/>
</dbReference>
<evidence type="ECO:0000259" key="7">
    <source>
        <dbReference type="PROSITE" id="PS50850"/>
    </source>
</evidence>